<comment type="caution">
    <text evidence="1">The sequence shown here is derived from an EMBL/GenBank/DDBJ whole genome shotgun (WGS) entry which is preliminary data.</text>
</comment>
<sequence length="88" mass="9264">MAFAVLIGDVAQEADDVHGHLTVGAGAHGVDGVAALGHVLEHAGTRTLMIFPLAVVLLDNGVQHFPMMLGPRFNCLILTFCHGSLYSQ</sequence>
<evidence type="ECO:0000313" key="2">
    <source>
        <dbReference type="Proteomes" id="UP000194003"/>
    </source>
</evidence>
<evidence type="ECO:0000313" key="1">
    <source>
        <dbReference type="EMBL" id="OSM05098.1"/>
    </source>
</evidence>
<gene>
    <name evidence="1" type="ORF">MAIT1_03245</name>
</gene>
<dbReference type="AlphaFoldDB" id="A0A1Y2K6X3"/>
<protein>
    <submittedName>
        <fullName evidence="1">Uncharacterized protein</fullName>
    </submittedName>
</protein>
<reference evidence="1 2" key="1">
    <citation type="journal article" date="2016" name="BMC Genomics">
        <title>Combined genomic and structural analyses of a cultured magnetotactic bacterium reveals its niche adaptation to a dynamic environment.</title>
        <authorList>
            <person name="Araujo A.C."/>
            <person name="Morillo V."/>
            <person name="Cypriano J."/>
            <person name="Teixeira L.C."/>
            <person name="Leao P."/>
            <person name="Lyra S."/>
            <person name="Almeida L.G."/>
            <person name="Bazylinski D.A."/>
            <person name="Vasconcellos A.T."/>
            <person name="Abreu F."/>
            <person name="Lins U."/>
        </authorList>
    </citation>
    <scope>NUCLEOTIDE SEQUENCE [LARGE SCALE GENOMIC DNA]</scope>
    <source>
        <strain evidence="1 2">IT-1</strain>
    </source>
</reference>
<dbReference type="Proteomes" id="UP000194003">
    <property type="component" value="Unassembled WGS sequence"/>
</dbReference>
<dbReference type="EMBL" id="LVJN01000018">
    <property type="protein sequence ID" value="OSM05098.1"/>
    <property type="molecule type" value="Genomic_DNA"/>
</dbReference>
<keyword evidence="2" id="KW-1185">Reference proteome</keyword>
<proteinExistence type="predicted"/>
<organism evidence="1 2">
    <name type="scientific">Magnetofaba australis IT-1</name>
    <dbReference type="NCBI Taxonomy" id="1434232"/>
    <lineage>
        <taxon>Bacteria</taxon>
        <taxon>Pseudomonadati</taxon>
        <taxon>Pseudomonadota</taxon>
        <taxon>Magnetococcia</taxon>
        <taxon>Magnetococcales</taxon>
        <taxon>Magnetococcaceae</taxon>
        <taxon>Magnetofaba</taxon>
    </lineage>
</organism>
<name>A0A1Y2K6X3_9PROT</name>
<accession>A0A1Y2K6X3</accession>